<comment type="caution">
    <text evidence="1">The sequence shown here is derived from an EMBL/GenBank/DDBJ whole genome shotgun (WGS) entry which is preliminary data.</text>
</comment>
<organism evidence="1 2">
    <name type="scientific">Chamaesiphon polymorphus CCALA 037</name>
    <dbReference type="NCBI Taxonomy" id="2107692"/>
    <lineage>
        <taxon>Bacteria</taxon>
        <taxon>Bacillati</taxon>
        <taxon>Cyanobacteriota</taxon>
        <taxon>Cyanophyceae</taxon>
        <taxon>Gomontiellales</taxon>
        <taxon>Chamaesiphonaceae</taxon>
        <taxon>Chamaesiphon</taxon>
    </lineage>
</organism>
<gene>
    <name evidence="1" type="ORF">C7B77_22890</name>
</gene>
<proteinExistence type="predicted"/>
<keyword evidence="2" id="KW-1185">Reference proteome</keyword>
<sequence length="184" mass="21753">MKIGIKFNRLTYREYIYILDRYQKYTDFNPLALYRSIIENNKLDLTQKIAIRDLAHQQFAKFFEFLQIKDPYTYIAVSTLGETLTNGDESKLWGKIIENQEKILKAKRIKHRNFGIYSRYNQTNIHCPFNGAMVRRDGGVNPHLASAPSMHFGSDKNWFNKYESAKRRSAKKRAFRDNKVDIET</sequence>
<dbReference type="AlphaFoldDB" id="A0A2T1FZA8"/>
<protein>
    <submittedName>
        <fullName evidence="1">Uncharacterized protein</fullName>
    </submittedName>
</protein>
<evidence type="ECO:0000313" key="2">
    <source>
        <dbReference type="Proteomes" id="UP000238937"/>
    </source>
</evidence>
<dbReference type="EMBL" id="PVWO01000403">
    <property type="protein sequence ID" value="PSB50327.1"/>
    <property type="molecule type" value="Genomic_DNA"/>
</dbReference>
<dbReference type="OrthoDB" id="8606671at2"/>
<dbReference type="RefSeq" id="WP_106310355.1">
    <property type="nucleotide sequence ID" value="NZ_PVWO01000403.1"/>
</dbReference>
<reference evidence="1 2" key="1">
    <citation type="submission" date="2018-03" db="EMBL/GenBank/DDBJ databases">
        <title>The ancient ancestry and fast evolution of plastids.</title>
        <authorList>
            <person name="Moore K.R."/>
            <person name="Magnabosco C."/>
            <person name="Momper L."/>
            <person name="Gold D.A."/>
            <person name="Bosak T."/>
            <person name="Fournier G.P."/>
        </authorList>
    </citation>
    <scope>NUCLEOTIDE SEQUENCE [LARGE SCALE GENOMIC DNA]</scope>
    <source>
        <strain evidence="1 2">CCALA 037</strain>
    </source>
</reference>
<accession>A0A2T1FZA8</accession>
<name>A0A2T1FZA8_9CYAN</name>
<dbReference type="Proteomes" id="UP000238937">
    <property type="component" value="Unassembled WGS sequence"/>
</dbReference>
<evidence type="ECO:0000313" key="1">
    <source>
        <dbReference type="EMBL" id="PSB50327.1"/>
    </source>
</evidence>